<evidence type="ECO:0000313" key="2">
    <source>
        <dbReference type="EMBL" id="QUJ76659.1"/>
    </source>
</evidence>
<dbReference type="Proteomes" id="UP000683291">
    <property type="component" value="Chromosome 1"/>
</dbReference>
<sequence length="131" mass="14536">MSHRILVDASNVLFWQGGGARLDTLKIVASALCARRFVPELIFDFRVGLAVEEVALHLGLDAHCVQIAPEGAAADALLLDRAEQSGAQIVTRDQYRDWRDNYPALRRDWLVSGRIVGGRAQFSRKLRAVPI</sequence>
<evidence type="ECO:0000313" key="3">
    <source>
        <dbReference type="Proteomes" id="UP000683291"/>
    </source>
</evidence>
<feature type="domain" description="RNase NYN" evidence="1">
    <location>
        <begin position="3"/>
        <end position="107"/>
    </location>
</feature>
<evidence type="ECO:0000259" key="1">
    <source>
        <dbReference type="Pfam" id="PF11977"/>
    </source>
</evidence>
<name>A0A975JDV0_9RHOB</name>
<dbReference type="InterPro" id="IPR021869">
    <property type="entry name" value="RNase_Zc3h12_NYN"/>
</dbReference>
<dbReference type="RefSeq" id="WP_212704856.1">
    <property type="nucleotide sequence ID" value="NZ_CP073581.1"/>
</dbReference>
<accession>A0A975JDV0</accession>
<reference evidence="2" key="1">
    <citation type="submission" date="2021-04" db="EMBL/GenBank/DDBJ databases">
        <title>Complete genome sequence for Sulfitobacter sp. strain JK7-1.</title>
        <authorList>
            <person name="Park S.-J."/>
        </authorList>
    </citation>
    <scope>NUCLEOTIDE SEQUENCE</scope>
    <source>
        <strain evidence="2">JK7-1</strain>
    </source>
</reference>
<organism evidence="2 3">
    <name type="scientific">Sulfitobacter albidus</name>
    <dbReference type="NCBI Taxonomy" id="2829501"/>
    <lineage>
        <taxon>Bacteria</taxon>
        <taxon>Pseudomonadati</taxon>
        <taxon>Pseudomonadota</taxon>
        <taxon>Alphaproteobacteria</taxon>
        <taxon>Rhodobacterales</taxon>
        <taxon>Roseobacteraceae</taxon>
        <taxon>Sulfitobacter</taxon>
    </lineage>
</organism>
<keyword evidence="3" id="KW-1185">Reference proteome</keyword>
<dbReference type="AlphaFoldDB" id="A0A975JDV0"/>
<dbReference type="Gene3D" id="3.40.50.11980">
    <property type="match status" value="1"/>
</dbReference>
<proteinExistence type="predicted"/>
<dbReference type="EMBL" id="CP073581">
    <property type="protein sequence ID" value="QUJ76659.1"/>
    <property type="molecule type" value="Genomic_DNA"/>
</dbReference>
<protein>
    <recommendedName>
        <fullName evidence="1">RNase NYN domain-containing protein</fullName>
    </recommendedName>
</protein>
<dbReference type="Pfam" id="PF11977">
    <property type="entry name" value="RNase_Zc3h12a"/>
    <property type="match status" value="1"/>
</dbReference>
<dbReference type="KEGG" id="sual:KDD17_00860"/>
<gene>
    <name evidence="2" type="ORF">KDD17_00860</name>
</gene>